<evidence type="ECO:0000256" key="6">
    <source>
        <dbReference type="ARBA" id="ARBA00023242"/>
    </source>
</evidence>
<evidence type="ECO:0000256" key="1">
    <source>
        <dbReference type="ARBA" id="ARBA00001968"/>
    </source>
</evidence>
<dbReference type="PANTHER" id="PTHR46481">
    <property type="entry name" value="ZINC FINGER BED DOMAIN-CONTAINING PROTEIN 4"/>
    <property type="match status" value="1"/>
</dbReference>
<comment type="cofactor">
    <cofactor evidence="1">
        <name>a divalent metal cation</name>
        <dbReference type="ChEBI" id="CHEBI:60240"/>
    </cofactor>
</comment>
<dbReference type="InterPro" id="IPR052035">
    <property type="entry name" value="ZnF_BED_domain_contain"/>
</dbReference>
<proteinExistence type="predicted"/>
<dbReference type="GO" id="GO:0008270">
    <property type="term" value="F:zinc ion binding"/>
    <property type="evidence" value="ECO:0007669"/>
    <property type="project" value="UniProtKB-KW"/>
</dbReference>
<keyword evidence="11" id="KW-1185">Reference proteome</keyword>
<evidence type="ECO:0000256" key="2">
    <source>
        <dbReference type="ARBA" id="ARBA00004123"/>
    </source>
</evidence>
<keyword evidence="4" id="KW-0863">Zinc-finger</keyword>
<protein>
    <recommendedName>
        <fullName evidence="12">DDE Tnp4 domain-containing protein</fullName>
    </recommendedName>
</protein>
<evidence type="ECO:0000256" key="5">
    <source>
        <dbReference type="ARBA" id="ARBA00022833"/>
    </source>
</evidence>
<comment type="caution">
    <text evidence="10">The sequence shown here is derived from an EMBL/GenBank/DDBJ whole genome shotgun (WGS) entry which is preliminary data.</text>
</comment>
<name>A0A8J2WGB9_9CRUS</name>
<reference evidence="10" key="1">
    <citation type="submission" date="2021-11" db="EMBL/GenBank/DDBJ databases">
        <authorList>
            <person name="Schell T."/>
        </authorList>
    </citation>
    <scope>NUCLEOTIDE SEQUENCE</scope>
    <source>
        <strain evidence="10">M5</strain>
    </source>
</reference>
<evidence type="ECO:0000256" key="7">
    <source>
        <dbReference type="SAM" id="MobiDB-lite"/>
    </source>
</evidence>
<keyword evidence="3" id="KW-0479">Metal-binding</keyword>
<dbReference type="EMBL" id="CAKKLH010000112">
    <property type="protein sequence ID" value="CAH0103393.1"/>
    <property type="molecule type" value="Genomic_DNA"/>
</dbReference>
<dbReference type="InterPro" id="IPR027806">
    <property type="entry name" value="HARBI1_dom"/>
</dbReference>
<feature type="domain" description="DDE Tnp4" evidence="8">
    <location>
        <begin position="498"/>
        <end position="579"/>
    </location>
</feature>
<evidence type="ECO:0008006" key="12">
    <source>
        <dbReference type="Google" id="ProtNLM"/>
    </source>
</evidence>
<dbReference type="Pfam" id="PF13359">
    <property type="entry name" value="DDE_Tnp_4"/>
    <property type="match status" value="1"/>
</dbReference>
<feature type="compositionally biased region" description="Low complexity" evidence="7">
    <location>
        <begin position="226"/>
        <end position="237"/>
    </location>
</feature>
<keyword evidence="6" id="KW-0539">Nucleus</keyword>
<dbReference type="AlphaFoldDB" id="A0A8J2WGB9"/>
<organism evidence="10 11">
    <name type="scientific">Daphnia galeata</name>
    <dbReference type="NCBI Taxonomy" id="27404"/>
    <lineage>
        <taxon>Eukaryota</taxon>
        <taxon>Metazoa</taxon>
        <taxon>Ecdysozoa</taxon>
        <taxon>Arthropoda</taxon>
        <taxon>Crustacea</taxon>
        <taxon>Branchiopoda</taxon>
        <taxon>Diplostraca</taxon>
        <taxon>Cladocera</taxon>
        <taxon>Anomopoda</taxon>
        <taxon>Daphniidae</taxon>
        <taxon>Daphnia</taxon>
    </lineage>
</organism>
<keyword evidence="5" id="KW-0862">Zinc</keyword>
<evidence type="ECO:0000256" key="4">
    <source>
        <dbReference type="ARBA" id="ARBA00022771"/>
    </source>
</evidence>
<evidence type="ECO:0000256" key="3">
    <source>
        <dbReference type="ARBA" id="ARBA00022723"/>
    </source>
</evidence>
<evidence type="ECO:0000259" key="8">
    <source>
        <dbReference type="Pfam" id="PF13359"/>
    </source>
</evidence>
<dbReference type="InterPro" id="IPR012337">
    <property type="entry name" value="RNaseH-like_sf"/>
</dbReference>
<evidence type="ECO:0000313" key="10">
    <source>
        <dbReference type="EMBL" id="CAH0103393.1"/>
    </source>
</evidence>
<dbReference type="OrthoDB" id="10060245at2759"/>
<gene>
    <name evidence="10" type="ORF">DGAL_LOCUS5967</name>
</gene>
<sequence>MFEKSTAKVSLTTDAWTSPNSKSILGVTGHWVDDENNLRELVLDAVEIRGPHSGVNLAEYVMDTLNDFDLKEKLYCITADNASNNVTMARQLASQLPNFNAEEDLLGCTGHVINLAAQAGLKALGHEFKEGVSFSDGNNNSFDCHGWGNEFDLEDVDDCDPSSIIYRVRETIKYIRNSPQRRLCFENTVKLALPPSLEQAHPIPSSSNQLENYACPTRPASSRIAARSRQSTANVVPNPTPAPTAADHNIPPAPAVNVIRQKILGLILDVKTRWNTSYSMLQRFEDLRPAVEMFISSDPKLHQHRLSEEEWLCLTDVVSLLKLLYQATVVLSKSKYTSLSLTVPIYVGLIKEIKKVAARVASLQPSALAIENKLMAYYTETMRKPVYVNASIPYWIQGKPNAKAMRQKCKSEAETFSTYTADVTLLTTIFNALLPALHQDPRLNLGIQDLGYRFGVSKKTVSFYIEKFINVMYVRLPPALLLWPDQEALMKTMPNSFRGFGGRSTDVDIVNESGFLDNIAKNDEVMADKGFLIEEAISSRGATLVMPAFKGRRQQLEGSETERSRIISNERIHIERGIVLQHQFLSESPRLATNLTLCFDLDLVTLSKRNKLYTSTSHKIFFSVA</sequence>
<dbReference type="SUPFAM" id="SSF53098">
    <property type="entry name" value="Ribonuclease H-like"/>
    <property type="match status" value="1"/>
</dbReference>
<dbReference type="Pfam" id="PF13613">
    <property type="entry name" value="HTH_Tnp_4"/>
    <property type="match status" value="1"/>
</dbReference>
<evidence type="ECO:0000313" key="11">
    <source>
        <dbReference type="Proteomes" id="UP000789390"/>
    </source>
</evidence>
<dbReference type="Proteomes" id="UP000789390">
    <property type="component" value="Unassembled WGS sequence"/>
</dbReference>
<evidence type="ECO:0000259" key="9">
    <source>
        <dbReference type="Pfam" id="PF13613"/>
    </source>
</evidence>
<feature type="domain" description="Transposase Helix-turn-helix" evidence="9">
    <location>
        <begin position="442"/>
        <end position="478"/>
    </location>
</feature>
<dbReference type="GO" id="GO:0005634">
    <property type="term" value="C:nucleus"/>
    <property type="evidence" value="ECO:0007669"/>
    <property type="project" value="UniProtKB-SubCell"/>
</dbReference>
<dbReference type="InterPro" id="IPR027805">
    <property type="entry name" value="Transposase_HTH_dom"/>
</dbReference>
<comment type="subcellular location">
    <subcellularLocation>
        <location evidence="2">Nucleus</location>
    </subcellularLocation>
</comment>
<dbReference type="PANTHER" id="PTHR46481:SF10">
    <property type="entry name" value="ZINC FINGER BED DOMAIN-CONTAINING PROTEIN 39"/>
    <property type="match status" value="1"/>
</dbReference>
<feature type="region of interest" description="Disordered" evidence="7">
    <location>
        <begin position="226"/>
        <end position="249"/>
    </location>
</feature>
<accession>A0A8J2WGB9</accession>